<accession>A0A0F9ND25</accession>
<reference evidence="1" key="1">
    <citation type="journal article" date="2015" name="Nature">
        <title>Complex archaea that bridge the gap between prokaryotes and eukaryotes.</title>
        <authorList>
            <person name="Spang A."/>
            <person name="Saw J.H."/>
            <person name="Jorgensen S.L."/>
            <person name="Zaremba-Niedzwiedzka K."/>
            <person name="Martijn J."/>
            <person name="Lind A.E."/>
            <person name="van Eijk R."/>
            <person name="Schleper C."/>
            <person name="Guy L."/>
            <person name="Ettema T.J."/>
        </authorList>
    </citation>
    <scope>NUCLEOTIDE SEQUENCE</scope>
</reference>
<proteinExistence type="predicted"/>
<dbReference type="EMBL" id="LAZR01007216">
    <property type="protein sequence ID" value="KKM86675.1"/>
    <property type="molecule type" value="Genomic_DNA"/>
</dbReference>
<gene>
    <name evidence="1" type="ORF">LCGC14_1276620</name>
</gene>
<name>A0A0F9ND25_9ZZZZ</name>
<protein>
    <submittedName>
        <fullName evidence="1">Uncharacterized protein</fullName>
    </submittedName>
</protein>
<evidence type="ECO:0000313" key="1">
    <source>
        <dbReference type="EMBL" id="KKM86675.1"/>
    </source>
</evidence>
<dbReference type="AlphaFoldDB" id="A0A0F9ND25"/>
<comment type="caution">
    <text evidence="1">The sequence shown here is derived from an EMBL/GenBank/DDBJ whole genome shotgun (WGS) entry which is preliminary data.</text>
</comment>
<organism evidence="1">
    <name type="scientific">marine sediment metagenome</name>
    <dbReference type="NCBI Taxonomy" id="412755"/>
    <lineage>
        <taxon>unclassified sequences</taxon>
        <taxon>metagenomes</taxon>
        <taxon>ecological metagenomes</taxon>
    </lineage>
</organism>
<sequence length="49" mass="5811">MKHKRLRHVLSLLTNGKSFWILNSCTSEKMKTVLMRQIQNEIEKLKGLQ</sequence>